<proteinExistence type="predicted"/>
<keyword evidence="4" id="KW-1185">Reference proteome</keyword>
<protein>
    <recommendedName>
        <fullName evidence="5">Secreted protein</fullName>
    </recommendedName>
</protein>
<feature type="chain" id="PRO_5042182497" description="Secreted protein" evidence="2">
    <location>
        <begin position="21"/>
        <end position="94"/>
    </location>
</feature>
<feature type="compositionally biased region" description="Pro residues" evidence="1">
    <location>
        <begin position="24"/>
        <end position="41"/>
    </location>
</feature>
<keyword evidence="2" id="KW-0732">Signal</keyword>
<evidence type="ECO:0000313" key="3">
    <source>
        <dbReference type="EMBL" id="KAJ7351189.1"/>
    </source>
</evidence>
<evidence type="ECO:0000256" key="1">
    <source>
        <dbReference type="SAM" id="MobiDB-lite"/>
    </source>
</evidence>
<evidence type="ECO:0000313" key="4">
    <source>
        <dbReference type="Proteomes" id="UP001218218"/>
    </source>
</evidence>
<evidence type="ECO:0000256" key="2">
    <source>
        <dbReference type="SAM" id="SignalP"/>
    </source>
</evidence>
<sequence>MGAKPRALWAAALFPTHARCLTSPPVPAPTRPVSARPPPRTPACEGSRLVSRDPSQLHTSRPALPTTLPKADNTPQARLSPARCSENILPPIIS</sequence>
<name>A0AAD7A7E0_9AGAR</name>
<organism evidence="3 4">
    <name type="scientific">Mycena albidolilacea</name>
    <dbReference type="NCBI Taxonomy" id="1033008"/>
    <lineage>
        <taxon>Eukaryota</taxon>
        <taxon>Fungi</taxon>
        <taxon>Dikarya</taxon>
        <taxon>Basidiomycota</taxon>
        <taxon>Agaricomycotina</taxon>
        <taxon>Agaricomycetes</taxon>
        <taxon>Agaricomycetidae</taxon>
        <taxon>Agaricales</taxon>
        <taxon>Marasmiineae</taxon>
        <taxon>Mycenaceae</taxon>
        <taxon>Mycena</taxon>
    </lineage>
</organism>
<dbReference type="Proteomes" id="UP001218218">
    <property type="component" value="Unassembled WGS sequence"/>
</dbReference>
<feature type="region of interest" description="Disordered" evidence="1">
    <location>
        <begin position="20"/>
        <end position="94"/>
    </location>
</feature>
<feature type="signal peptide" evidence="2">
    <location>
        <begin position="1"/>
        <end position="20"/>
    </location>
</feature>
<accession>A0AAD7A7E0</accession>
<evidence type="ECO:0008006" key="5">
    <source>
        <dbReference type="Google" id="ProtNLM"/>
    </source>
</evidence>
<comment type="caution">
    <text evidence="3">The sequence shown here is derived from an EMBL/GenBank/DDBJ whole genome shotgun (WGS) entry which is preliminary data.</text>
</comment>
<dbReference type="EMBL" id="JARIHO010000013">
    <property type="protein sequence ID" value="KAJ7351189.1"/>
    <property type="molecule type" value="Genomic_DNA"/>
</dbReference>
<dbReference type="AlphaFoldDB" id="A0AAD7A7E0"/>
<reference evidence="3" key="1">
    <citation type="submission" date="2023-03" db="EMBL/GenBank/DDBJ databases">
        <title>Massive genome expansion in bonnet fungi (Mycena s.s.) driven by repeated elements and novel gene families across ecological guilds.</title>
        <authorList>
            <consortium name="Lawrence Berkeley National Laboratory"/>
            <person name="Harder C.B."/>
            <person name="Miyauchi S."/>
            <person name="Viragh M."/>
            <person name="Kuo A."/>
            <person name="Thoen E."/>
            <person name="Andreopoulos B."/>
            <person name="Lu D."/>
            <person name="Skrede I."/>
            <person name="Drula E."/>
            <person name="Henrissat B."/>
            <person name="Morin E."/>
            <person name="Kohler A."/>
            <person name="Barry K."/>
            <person name="LaButti K."/>
            <person name="Morin E."/>
            <person name="Salamov A."/>
            <person name="Lipzen A."/>
            <person name="Mereny Z."/>
            <person name="Hegedus B."/>
            <person name="Baldrian P."/>
            <person name="Stursova M."/>
            <person name="Weitz H."/>
            <person name="Taylor A."/>
            <person name="Grigoriev I.V."/>
            <person name="Nagy L.G."/>
            <person name="Martin F."/>
            <person name="Kauserud H."/>
        </authorList>
    </citation>
    <scope>NUCLEOTIDE SEQUENCE</scope>
    <source>
        <strain evidence="3">CBHHK002</strain>
    </source>
</reference>
<gene>
    <name evidence="3" type="ORF">DFH08DRAFT_957523</name>
</gene>